<evidence type="ECO:0000313" key="2">
    <source>
        <dbReference type="Proteomes" id="UP000814128"/>
    </source>
</evidence>
<dbReference type="Proteomes" id="UP000814128">
    <property type="component" value="Unassembled WGS sequence"/>
</dbReference>
<dbReference type="EMBL" id="MU273544">
    <property type="protein sequence ID" value="KAI0032505.1"/>
    <property type="molecule type" value="Genomic_DNA"/>
</dbReference>
<keyword evidence="2" id="KW-1185">Reference proteome</keyword>
<protein>
    <submittedName>
        <fullName evidence="1">OPT oligopeptide transporter</fullName>
    </submittedName>
</protein>
<gene>
    <name evidence="1" type="ORF">K488DRAFT_85805</name>
</gene>
<sequence length="812" mass="91296">METHLRTTSPAASELRYRRSLPDVPSDVGEDELMLHFNDPNWDYDVNSSTYFSSTPEPSVKAFSQSQKPPSYMGSTDVDTESHISSSWPEKVPDVEDDYSDDSPYPEVRAAVPNTDDPNMPASTVRAWIVGLFVVIIVSGYNSFIQFRMPQTLINALLIQIASYPMGKLLERILPAWRLTFLRYSISLNPGPFNIKEHALITMMGNVVINASNITDVVNVEFVFFNKPWPFANQILLSIAVQLIGFAAAGFFRQFLVWPAAMIWPGVLVRTALLSAMHKTWDLKEKKHIPRSRFFLFVMIGSFVYYWLPGYLFTALSFFNWACWIAPNNVTVNSLFGSVTGLGMGLLTFDWSQISFIASPMVVPWWAQINIFVAFVIMIWFMVPVMWSQNVLFSQFLPLSSTNYFDNTGLPYNASAILTDGIFDAAKYSQYSPLFMPLTTALTWGASFALYGAVLVHTYLWYRKDIARQFRSSLRDHRDVHSRLMSVYPEVPRLWYGVLGVIVFVLGIVGNEIAKTQLPVWAYIVGVILGLVFTLPLSILLAVTNQALALSVLAEMLAGYMIPGKPVANMVFKTLSYSVVWQAQTFAGDMKMGHYLKVPPIATFAAQIVSAIVGVFVSVGVQTWALYNISDLCSPDQPQFLTCPFTSVFEGSALIFGNIGPQRIFGRGAIYYPIVFFFVIGLVLPIPFYFLAKRYPRSFFRYVHIPLAFGTLVLVPPATGANFAGFIIVGAIFQWYMRRRHFRWWMRYNYLLSSGLDAGVILALVVIFFALQFPRGGIVLNWWGNTVWQNTADATGLPLKTLAPGEIFGPSI</sequence>
<name>A0ACB8QLC8_9AGAM</name>
<comment type="caution">
    <text evidence="1">The sequence shown here is derived from an EMBL/GenBank/DDBJ whole genome shotgun (WGS) entry which is preliminary data.</text>
</comment>
<evidence type="ECO:0000313" key="1">
    <source>
        <dbReference type="EMBL" id="KAI0032505.1"/>
    </source>
</evidence>
<reference evidence="1" key="2">
    <citation type="journal article" date="2022" name="New Phytol.">
        <title>Evolutionary transition to the ectomycorrhizal habit in the genomes of a hyperdiverse lineage of mushroom-forming fungi.</title>
        <authorList>
            <person name="Looney B."/>
            <person name="Miyauchi S."/>
            <person name="Morin E."/>
            <person name="Drula E."/>
            <person name="Courty P.E."/>
            <person name="Kohler A."/>
            <person name="Kuo A."/>
            <person name="LaButti K."/>
            <person name="Pangilinan J."/>
            <person name="Lipzen A."/>
            <person name="Riley R."/>
            <person name="Andreopoulos W."/>
            <person name="He G."/>
            <person name="Johnson J."/>
            <person name="Nolan M."/>
            <person name="Tritt A."/>
            <person name="Barry K.W."/>
            <person name="Grigoriev I.V."/>
            <person name="Nagy L.G."/>
            <person name="Hibbett D."/>
            <person name="Henrissat B."/>
            <person name="Matheny P.B."/>
            <person name="Labbe J."/>
            <person name="Martin F.M."/>
        </authorList>
    </citation>
    <scope>NUCLEOTIDE SEQUENCE</scope>
    <source>
        <strain evidence="1">EC-137</strain>
    </source>
</reference>
<organism evidence="1 2">
    <name type="scientific">Vararia minispora EC-137</name>
    <dbReference type="NCBI Taxonomy" id="1314806"/>
    <lineage>
        <taxon>Eukaryota</taxon>
        <taxon>Fungi</taxon>
        <taxon>Dikarya</taxon>
        <taxon>Basidiomycota</taxon>
        <taxon>Agaricomycotina</taxon>
        <taxon>Agaricomycetes</taxon>
        <taxon>Russulales</taxon>
        <taxon>Lachnocladiaceae</taxon>
        <taxon>Vararia</taxon>
    </lineage>
</organism>
<proteinExistence type="predicted"/>
<accession>A0ACB8QLC8</accession>
<reference evidence="1" key="1">
    <citation type="submission" date="2021-02" db="EMBL/GenBank/DDBJ databases">
        <authorList>
            <consortium name="DOE Joint Genome Institute"/>
            <person name="Ahrendt S."/>
            <person name="Looney B.P."/>
            <person name="Miyauchi S."/>
            <person name="Morin E."/>
            <person name="Drula E."/>
            <person name="Courty P.E."/>
            <person name="Chicoki N."/>
            <person name="Fauchery L."/>
            <person name="Kohler A."/>
            <person name="Kuo A."/>
            <person name="Labutti K."/>
            <person name="Pangilinan J."/>
            <person name="Lipzen A."/>
            <person name="Riley R."/>
            <person name="Andreopoulos W."/>
            <person name="He G."/>
            <person name="Johnson J."/>
            <person name="Barry K.W."/>
            <person name="Grigoriev I.V."/>
            <person name="Nagy L."/>
            <person name="Hibbett D."/>
            <person name="Henrissat B."/>
            <person name="Matheny P.B."/>
            <person name="Labbe J."/>
            <person name="Martin F."/>
        </authorList>
    </citation>
    <scope>NUCLEOTIDE SEQUENCE</scope>
    <source>
        <strain evidence="1">EC-137</strain>
    </source>
</reference>